<gene>
    <name evidence="7" type="ORF">W908_06800</name>
</gene>
<feature type="domain" description="Sodium/calcium exchanger membrane region" evidence="6">
    <location>
        <begin position="170"/>
        <end position="313"/>
    </location>
</feature>
<name>A0A0M4L634_9GAMM</name>
<feature type="transmembrane region" description="Helical" evidence="5">
    <location>
        <begin position="107"/>
        <end position="140"/>
    </location>
</feature>
<sequence length="316" mass="34578">MLISVLSLLIGFTLLVWSADAFTDNGAKIARIFNISPLIIGLLIFGFGTSAPEMLVSGLAAYDGHPELSIGNAFGSNIFNIGLVLAVAAIIHPVIVEKNVLKKEWLFLFLSTLVIGFLLIDGFLSFIDGSILLTLLLLFLYYVFNESKKDNNLENEVSEDTNKDQSKGKTWLLLIISLVILVSSARLVVWGGTNLALAFGVSDLIIGLTVVALGTSLPELAVAISSALKKQHQMIIGNIIGSNLWLQFIYSLGVLAIPGLILPFQIPSEVMSRDYIYMLIFTLLILIFSLKLRISRFGGLILLTILASYLYQLVWI</sequence>
<dbReference type="InterPro" id="IPR004837">
    <property type="entry name" value="NaCa_Exmemb"/>
</dbReference>
<dbReference type="Gene3D" id="1.20.1420.30">
    <property type="entry name" value="NCX, central ion-binding region"/>
    <property type="match status" value="1"/>
</dbReference>
<dbReference type="AlphaFoldDB" id="A0A0M4L634"/>
<feature type="transmembrane region" description="Helical" evidence="5">
    <location>
        <begin position="204"/>
        <end position="224"/>
    </location>
</feature>
<dbReference type="GO" id="GO:0005262">
    <property type="term" value="F:calcium channel activity"/>
    <property type="evidence" value="ECO:0007669"/>
    <property type="project" value="TreeGrafter"/>
</dbReference>
<dbReference type="PANTHER" id="PTHR10846">
    <property type="entry name" value="SODIUM/POTASSIUM/CALCIUM EXCHANGER"/>
    <property type="match status" value="1"/>
</dbReference>
<feature type="transmembrane region" description="Helical" evidence="5">
    <location>
        <begin position="74"/>
        <end position="95"/>
    </location>
</feature>
<feature type="transmembrane region" description="Helical" evidence="5">
    <location>
        <begin position="297"/>
        <end position="315"/>
    </location>
</feature>
<dbReference type="STRING" id="1125411.W908_06800"/>
<keyword evidence="3 5" id="KW-1133">Transmembrane helix</keyword>
<proteinExistence type="predicted"/>
<dbReference type="GO" id="GO:0006874">
    <property type="term" value="P:intracellular calcium ion homeostasis"/>
    <property type="evidence" value="ECO:0007669"/>
    <property type="project" value="TreeGrafter"/>
</dbReference>
<evidence type="ECO:0000256" key="2">
    <source>
        <dbReference type="ARBA" id="ARBA00022692"/>
    </source>
</evidence>
<dbReference type="InterPro" id="IPR044880">
    <property type="entry name" value="NCX_ion-bd_dom_sf"/>
</dbReference>
<evidence type="ECO:0000256" key="1">
    <source>
        <dbReference type="ARBA" id="ARBA00004141"/>
    </source>
</evidence>
<feature type="transmembrane region" description="Helical" evidence="5">
    <location>
        <begin position="244"/>
        <end position="263"/>
    </location>
</feature>
<dbReference type="NCBIfam" id="TIGR00367">
    <property type="entry name" value="calcium/sodium antiporter"/>
    <property type="match status" value="1"/>
</dbReference>
<evidence type="ECO:0000256" key="3">
    <source>
        <dbReference type="ARBA" id="ARBA00022989"/>
    </source>
</evidence>
<reference evidence="7 8" key="1">
    <citation type="journal article" date="2015" name="Genome Announc.">
        <title>Genome Sequence of 'Candidatus Thioglobus singularis' Strain PS1, a Mixotroph from the SUP05 Clade of Marine Gammaproteobacteria.</title>
        <authorList>
            <person name="Marshall K.T."/>
            <person name="Morris R.M."/>
        </authorList>
    </citation>
    <scope>NUCLEOTIDE SEQUENCE [LARGE SCALE GENOMIC DNA]</scope>
    <source>
        <strain evidence="7 8">PS1</strain>
    </source>
</reference>
<evidence type="ECO:0000259" key="6">
    <source>
        <dbReference type="Pfam" id="PF01699"/>
    </source>
</evidence>
<evidence type="ECO:0000256" key="5">
    <source>
        <dbReference type="SAM" id="Phobius"/>
    </source>
</evidence>
<evidence type="ECO:0000313" key="7">
    <source>
        <dbReference type="EMBL" id="ALE02263.1"/>
    </source>
</evidence>
<accession>A0A0M4L634</accession>
<feature type="domain" description="Sodium/calcium exchanger membrane region" evidence="6">
    <location>
        <begin position="4"/>
        <end position="144"/>
    </location>
</feature>
<dbReference type="Pfam" id="PF01699">
    <property type="entry name" value="Na_Ca_ex"/>
    <property type="match status" value="2"/>
</dbReference>
<evidence type="ECO:0000313" key="8">
    <source>
        <dbReference type="Proteomes" id="UP000068905"/>
    </source>
</evidence>
<dbReference type="InterPro" id="IPR004481">
    <property type="entry name" value="K/Na/Ca-exchanger"/>
</dbReference>
<comment type="subcellular location">
    <subcellularLocation>
        <location evidence="1">Membrane</location>
        <topology evidence="1">Multi-pass membrane protein</topology>
    </subcellularLocation>
</comment>
<dbReference type="PATRIC" id="fig|1125411.7.peg.1339"/>
<protein>
    <submittedName>
        <fullName evidence="7">Sodium:calcium antiporter</fullName>
    </submittedName>
</protein>
<dbReference type="GO" id="GO:0008273">
    <property type="term" value="F:calcium, potassium:sodium antiporter activity"/>
    <property type="evidence" value="ECO:0007669"/>
    <property type="project" value="TreeGrafter"/>
</dbReference>
<dbReference type="KEGG" id="tsn:W908_06800"/>
<dbReference type="OrthoDB" id="9794225at2"/>
<keyword evidence="2 5" id="KW-0812">Transmembrane</keyword>
<dbReference type="GO" id="GO:0005886">
    <property type="term" value="C:plasma membrane"/>
    <property type="evidence" value="ECO:0007669"/>
    <property type="project" value="TreeGrafter"/>
</dbReference>
<feature type="transmembrane region" description="Helical" evidence="5">
    <location>
        <begin position="37"/>
        <end position="62"/>
    </location>
</feature>
<keyword evidence="4 5" id="KW-0472">Membrane</keyword>
<evidence type="ECO:0000256" key="4">
    <source>
        <dbReference type="ARBA" id="ARBA00023136"/>
    </source>
</evidence>
<dbReference type="EMBL" id="CP006911">
    <property type="protein sequence ID" value="ALE02263.1"/>
    <property type="molecule type" value="Genomic_DNA"/>
</dbReference>
<dbReference type="PANTHER" id="PTHR10846:SF8">
    <property type="entry name" value="INNER MEMBRANE PROTEIN YRBG"/>
    <property type="match status" value="1"/>
</dbReference>
<dbReference type="RefSeq" id="WP_053820466.1">
    <property type="nucleotide sequence ID" value="NZ_CP006911.1"/>
</dbReference>
<dbReference type="Proteomes" id="UP000068905">
    <property type="component" value="Chromosome"/>
</dbReference>
<organism evidence="7 8">
    <name type="scientific">Candidatus Pseudothioglobus singularis PS1</name>
    <dbReference type="NCBI Taxonomy" id="1125411"/>
    <lineage>
        <taxon>Bacteria</taxon>
        <taxon>Pseudomonadati</taxon>
        <taxon>Pseudomonadota</taxon>
        <taxon>Gammaproteobacteria</taxon>
        <taxon>Candidatus Pseudothioglobaceae</taxon>
        <taxon>Candidatus Pseudothioglobus</taxon>
    </lineage>
</organism>
<feature type="transmembrane region" description="Helical" evidence="5">
    <location>
        <begin position="171"/>
        <end position="192"/>
    </location>
</feature>
<feature type="transmembrane region" description="Helical" evidence="5">
    <location>
        <begin position="275"/>
        <end position="290"/>
    </location>
</feature>
<keyword evidence="8" id="KW-1185">Reference proteome</keyword>